<dbReference type="Proteomes" id="UP001149140">
    <property type="component" value="Unassembled WGS sequence"/>
</dbReference>
<dbReference type="PANTHER" id="PTHR47197:SF3">
    <property type="entry name" value="DIHYDRO-HEME D1 DEHYDROGENASE"/>
    <property type="match status" value="1"/>
</dbReference>
<dbReference type="EMBL" id="JAPDOD010000001">
    <property type="protein sequence ID" value="MDA0159100.1"/>
    <property type="molecule type" value="Genomic_DNA"/>
</dbReference>
<sequence length="568" mass="56915">MKIVALAGLALTLLLPSAASAQPGALTQAGCVSESSSGGTCADGYGIEGATAIAISPDGRNVYVAAPATQSLAVFARDAATGALTELGCFTLLAAGDPHCVRVPRGLSNPVAITVSSDGRSVYVANLADEVTVFARDPNSGALSQPPTQPCIGSWMLPGCPGSGTALGAAEDVITVGSDVYVAAGGDAAIAELRRDPATSILSQPPGRPACISRDGMASSTTGKEADCTHAGLAVKQPTALALTPAANHLFAVDRGGRALWTFPRNPAGVLAMPSCVSPVDGACGIPAVHGMQAPFDVAVAADDVYVTSTVPGGVAALRSAPSGALSQAASGARHGCVTNDGSDGCVQGRALAGAEAVVVAPDGRNVYVAAVLAGAIDTFERDPPTGGLHQLDGTGGCLSYDGAGGICAQGRLLEGVHQLVVSPDGRNLYAASYNRSAVLAFAREQPPVVSPVATPDVPAPVGDPEPAPAAAAAVVAPAARPAITAFTASRKRFRASASTRLRVTLTAPATVKITVTRRGHRKALRTRTLRPGTRSLRLASLKPGRYTARATIAGGAARTLSLTVRRG</sequence>
<reference evidence="2" key="1">
    <citation type="submission" date="2022-10" db="EMBL/GenBank/DDBJ databases">
        <title>The WGS of Solirubrobacter ginsenosidimutans DSM 21036.</title>
        <authorList>
            <person name="Jiang Z."/>
        </authorList>
    </citation>
    <scope>NUCLEOTIDE SEQUENCE</scope>
    <source>
        <strain evidence="2">DSM 21036</strain>
    </source>
</reference>
<dbReference type="SUPFAM" id="SSF50969">
    <property type="entry name" value="YVTN repeat-like/Quinoprotein amine dehydrogenase"/>
    <property type="match status" value="1"/>
</dbReference>
<dbReference type="AlphaFoldDB" id="A0A9X3MMZ7"/>
<dbReference type="RefSeq" id="WP_270037760.1">
    <property type="nucleotide sequence ID" value="NZ_JAPDOD010000001.1"/>
</dbReference>
<evidence type="ECO:0000313" key="3">
    <source>
        <dbReference type="Proteomes" id="UP001149140"/>
    </source>
</evidence>
<comment type="caution">
    <text evidence="2">The sequence shown here is derived from an EMBL/GenBank/DDBJ whole genome shotgun (WGS) entry which is preliminary data.</text>
</comment>
<evidence type="ECO:0000313" key="2">
    <source>
        <dbReference type="EMBL" id="MDA0159100.1"/>
    </source>
</evidence>
<name>A0A9X3MMZ7_9ACTN</name>
<dbReference type="PANTHER" id="PTHR47197">
    <property type="entry name" value="PROTEIN NIRF"/>
    <property type="match status" value="1"/>
</dbReference>
<dbReference type="InterPro" id="IPR019405">
    <property type="entry name" value="Lactonase_7-beta_prop"/>
</dbReference>
<dbReference type="Gene3D" id="2.130.10.10">
    <property type="entry name" value="YVTN repeat-like/Quinoprotein amine dehydrogenase"/>
    <property type="match status" value="2"/>
</dbReference>
<organism evidence="2 3">
    <name type="scientific">Solirubrobacter ginsenosidimutans</name>
    <dbReference type="NCBI Taxonomy" id="490573"/>
    <lineage>
        <taxon>Bacteria</taxon>
        <taxon>Bacillati</taxon>
        <taxon>Actinomycetota</taxon>
        <taxon>Thermoleophilia</taxon>
        <taxon>Solirubrobacterales</taxon>
        <taxon>Solirubrobacteraceae</taxon>
        <taxon>Solirubrobacter</taxon>
    </lineage>
</organism>
<feature type="chain" id="PRO_5040728436" evidence="1">
    <location>
        <begin position="22"/>
        <end position="568"/>
    </location>
</feature>
<accession>A0A9X3MMZ7</accession>
<dbReference type="InterPro" id="IPR011044">
    <property type="entry name" value="Quino_amine_DH_bsu"/>
</dbReference>
<evidence type="ECO:0000256" key="1">
    <source>
        <dbReference type="SAM" id="SignalP"/>
    </source>
</evidence>
<feature type="signal peptide" evidence="1">
    <location>
        <begin position="1"/>
        <end position="21"/>
    </location>
</feature>
<proteinExistence type="predicted"/>
<protein>
    <submittedName>
        <fullName evidence="2">Lactonase family protein</fullName>
    </submittedName>
</protein>
<keyword evidence="1" id="KW-0732">Signal</keyword>
<keyword evidence="3" id="KW-1185">Reference proteome</keyword>
<dbReference type="InterPro" id="IPR015943">
    <property type="entry name" value="WD40/YVTN_repeat-like_dom_sf"/>
</dbReference>
<gene>
    <name evidence="2" type="ORF">OM076_02385</name>
</gene>
<dbReference type="InterPro" id="IPR051200">
    <property type="entry name" value="Host-pathogen_enzymatic-act"/>
</dbReference>
<dbReference type="Pfam" id="PF10282">
    <property type="entry name" value="Lactonase"/>
    <property type="match status" value="1"/>
</dbReference>